<evidence type="ECO:0000313" key="4">
    <source>
        <dbReference type="EMBL" id="KJE92605.1"/>
    </source>
</evidence>
<dbReference type="Pfam" id="PF00535">
    <property type="entry name" value="Glycos_transf_2"/>
    <property type="match status" value="1"/>
</dbReference>
<dbReference type="InterPro" id="IPR001173">
    <property type="entry name" value="Glyco_trans_2-like"/>
</dbReference>
<keyword evidence="4" id="KW-0808">Transferase</keyword>
<organism evidence="4 5">
    <name type="scientific">Capsaspora owczarzaki (strain ATCC 30864)</name>
    <dbReference type="NCBI Taxonomy" id="595528"/>
    <lineage>
        <taxon>Eukaryota</taxon>
        <taxon>Filasterea</taxon>
        <taxon>Capsaspora</taxon>
    </lineage>
</organism>
<dbReference type="Gene3D" id="3.90.550.10">
    <property type="entry name" value="Spore Coat Polysaccharide Biosynthesis Protein SpsA, Chain A"/>
    <property type="match status" value="1"/>
</dbReference>
<evidence type="ECO:0000313" key="5">
    <source>
        <dbReference type="Proteomes" id="UP000008743"/>
    </source>
</evidence>
<evidence type="ECO:0000256" key="2">
    <source>
        <dbReference type="SAM" id="Phobius"/>
    </source>
</evidence>
<protein>
    <submittedName>
        <fullName evidence="4">Glycosyl transferase</fullName>
    </submittedName>
</protein>
<accession>A0A0D2WNF6</accession>
<dbReference type="RefSeq" id="XP_004348436.1">
    <property type="nucleotide sequence ID" value="XM_004348386.1"/>
</dbReference>
<dbReference type="AlphaFoldDB" id="A0A0D2WNF6"/>
<keyword evidence="1" id="KW-0175">Coiled coil</keyword>
<dbReference type="PANTHER" id="PTHR43685">
    <property type="entry name" value="GLYCOSYLTRANSFERASE"/>
    <property type="match status" value="1"/>
</dbReference>
<dbReference type="PANTHER" id="PTHR43685:SF2">
    <property type="entry name" value="GLYCOSYLTRANSFERASE 2-LIKE DOMAIN-CONTAINING PROTEIN"/>
    <property type="match status" value="1"/>
</dbReference>
<dbReference type="InterPro" id="IPR050834">
    <property type="entry name" value="Glycosyltransf_2"/>
</dbReference>
<proteinExistence type="predicted"/>
<dbReference type="SUPFAM" id="SSF53448">
    <property type="entry name" value="Nucleotide-diphospho-sugar transferases"/>
    <property type="match status" value="1"/>
</dbReference>
<dbReference type="InParanoid" id="A0A0D2WNF6"/>
<dbReference type="EMBL" id="KE346364">
    <property type="protein sequence ID" value="KJE92605.1"/>
    <property type="molecule type" value="Genomic_DNA"/>
</dbReference>
<keyword evidence="2" id="KW-1133">Transmembrane helix</keyword>
<dbReference type="GO" id="GO:0016740">
    <property type="term" value="F:transferase activity"/>
    <property type="evidence" value="ECO:0007669"/>
    <property type="project" value="UniProtKB-KW"/>
</dbReference>
<sequence length="1008" mass="109552">MLARLGRVLSLRRRIPVVAVALCMMVMFSTYTLVAWRGPGMGALGEGADYELLREQRHLAGVKVHPPQRATLEEPDAGVPLGLRRKSVEDIDRFLQEEDEELAAPMGVNHPGRRDAADIRAPLYSNAAAGAAEQLAQAALDAEADAEEALVEEQVRRLEERNKHEQLAAAAAAPLQQGVMQVYTYEALEAFLGNTGEHVHQHPKWLEDLLKLQNGDHSHEHEHEPEHDDYFLLTGAAADDSTEHPYHASHISLQPDLVSVVLPVFNGAQSYLKEAVESIFKHQVDAGPLELIVVDDGSTDQTTVQYLRELEADAELQRLRQSSAGNHAPSPSLKIIRQTNTGLPGALNAGFDAARGTLLTWISADNIQLPLFVATLRRALESHEEADFAYADFINMDANGVDTSRQVVGTLTMSYAQIISRNYGMASFMYRRRCADAVGKYDTSLMGTEDWDYWLRVRHNCGPWVYAPVPLVRYRRHPLSMSATIKLDPIRHRTRQKAIVNAAVVSDTLAAAWGGPVQATANTPGSAATLEPAAIKAINSGVLSSAALFSSNLAAAAQISDYRAAQDILYFARGVDTTLLALGRRHLERCQSSPQQVLDHSSRNLALLCAINLAVLDVNAGHVEVARTALEQITQEVSRMSPSPYSRQLSRARTVLEAAEAAAARSQSPKAIATSNIPDLVAAEPFLRGDMKETEAMAKDLQQRQTYVCAFGCGLVGPLRWTQELNAGAQLDLSKSSMVDAPIQAPTLPGRLKRQSLAVLALGIPLGEATASINPFGMFRHVFVISTHASSMEGKNVAHWEASSQATSTLDGDCALDVICLGPETVNPSAIASIIEHLKVGVVHVVTRIDYREGDAHHMPARWWEVIAHIREHRPSMRIMTTLLPHGEDALVPNVDAIWAADLAKRQVAVHAEQDDPLSKMSDVERIQAEALLWVDTLKHHVSLVVAHDATTAAALVPLLSAARVYHGWSSVGGGSSARAAATLQEALSPQLPQGILYRTALATESIA</sequence>
<feature type="coiled-coil region" evidence="1">
    <location>
        <begin position="132"/>
        <end position="161"/>
    </location>
</feature>
<dbReference type="InterPro" id="IPR029044">
    <property type="entry name" value="Nucleotide-diphossugar_trans"/>
</dbReference>
<feature type="domain" description="Glycosyltransferase 2-like" evidence="3">
    <location>
        <begin position="259"/>
        <end position="387"/>
    </location>
</feature>
<name>A0A0D2WNF6_CAPO3</name>
<evidence type="ECO:0000259" key="3">
    <source>
        <dbReference type="Pfam" id="PF00535"/>
    </source>
</evidence>
<dbReference type="Proteomes" id="UP000008743">
    <property type="component" value="Unassembled WGS sequence"/>
</dbReference>
<keyword evidence="5" id="KW-1185">Reference proteome</keyword>
<keyword evidence="2" id="KW-0472">Membrane</keyword>
<gene>
    <name evidence="4" type="ORF">CAOG_003531</name>
</gene>
<dbReference type="OrthoDB" id="3784at2759"/>
<feature type="transmembrane region" description="Helical" evidence="2">
    <location>
        <begin position="15"/>
        <end position="36"/>
    </location>
</feature>
<evidence type="ECO:0000256" key="1">
    <source>
        <dbReference type="SAM" id="Coils"/>
    </source>
</evidence>
<keyword evidence="2" id="KW-0812">Transmembrane</keyword>
<reference evidence="5" key="1">
    <citation type="submission" date="2011-02" db="EMBL/GenBank/DDBJ databases">
        <title>The Genome Sequence of Capsaspora owczarzaki ATCC 30864.</title>
        <authorList>
            <person name="Russ C."/>
            <person name="Cuomo C."/>
            <person name="Burger G."/>
            <person name="Gray M.W."/>
            <person name="Holland P.W.H."/>
            <person name="King N."/>
            <person name="Lang F.B.F."/>
            <person name="Roger A.J."/>
            <person name="Ruiz-Trillo I."/>
            <person name="Young S.K."/>
            <person name="Zeng Q."/>
            <person name="Gargeya S."/>
            <person name="Alvarado L."/>
            <person name="Berlin A."/>
            <person name="Chapman S.B."/>
            <person name="Chen Z."/>
            <person name="Freedman E."/>
            <person name="Gellesch M."/>
            <person name="Goldberg J."/>
            <person name="Griggs A."/>
            <person name="Gujja S."/>
            <person name="Heilman E."/>
            <person name="Heiman D."/>
            <person name="Howarth C."/>
            <person name="Mehta T."/>
            <person name="Neiman D."/>
            <person name="Pearson M."/>
            <person name="Roberts A."/>
            <person name="Saif S."/>
            <person name="Shea T."/>
            <person name="Shenoy N."/>
            <person name="Sisk P."/>
            <person name="Stolte C."/>
            <person name="Sykes S."/>
            <person name="White J."/>
            <person name="Yandava C."/>
            <person name="Haas B."/>
            <person name="Nusbaum C."/>
            <person name="Birren B."/>
        </authorList>
    </citation>
    <scope>NUCLEOTIDE SEQUENCE</scope>
    <source>
        <strain evidence="5">ATCC 30864</strain>
    </source>
</reference>